<evidence type="ECO:0000313" key="6">
    <source>
        <dbReference type="Proteomes" id="UP000664859"/>
    </source>
</evidence>
<evidence type="ECO:0000256" key="1">
    <source>
        <dbReference type="ARBA" id="ARBA00022786"/>
    </source>
</evidence>
<dbReference type="Pfam" id="PF00632">
    <property type="entry name" value="HECT"/>
    <property type="match status" value="1"/>
</dbReference>
<name>A0A835ZA55_9STRA</name>
<evidence type="ECO:0000313" key="5">
    <source>
        <dbReference type="EMBL" id="KAG5185148.1"/>
    </source>
</evidence>
<gene>
    <name evidence="5" type="ORF">JKP88DRAFT_313115</name>
</gene>
<evidence type="ECO:0000256" key="2">
    <source>
        <dbReference type="PROSITE-ProRule" id="PRU00104"/>
    </source>
</evidence>
<feature type="domain" description="HECT" evidence="4">
    <location>
        <begin position="471"/>
        <end position="510"/>
    </location>
</feature>
<dbReference type="InterPro" id="IPR000569">
    <property type="entry name" value="HECT_dom"/>
</dbReference>
<dbReference type="GO" id="GO:0004842">
    <property type="term" value="F:ubiquitin-protein transferase activity"/>
    <property type="evidence" value="ECO:0007669"/>
    <property type="project" value="InterPro"/>
</dbReference>
<organism evidence="5 6">
    <name type="scientific">Tribonema minus</name>
    <dbReference type="NCBI Taxonomy" id="303371"/>
    <lineage>
        <taxon>Eukaryota</taxon>
        <taxon>Sar</taxon>
        <taxon>Stramenopiles</taxon>
        <taxon>Ochrophyta</taxon>
        <taxon>PX clade</taxon>
        <taxon>Xanthophyceae</taxon>
        <taxon>Tribonematales</taxon>
        <taxon>Tribonemataceae</taxon>
        <taxon>Tribonema</taxon>
    </lineage>
</organism>
<dbReference type="OrthoDB" id="423283at2759"/>
<dbReference type="SMART" id="SM00119">
    <property type="entry name" value="HECTc"/>
    <property type="match status" value="1"/>
</dbReference>
<evidence type="ECO:0000256" key="3">
    <source>
        <dbReference type="SAM" id="Coils"/>
    </source>
</evidence>
<dbReference type="Proteomes" id="UP000664859">
    <property type="component" value="Unassembled WGS sequence"/>
</dbReference>
<comment type="caution">
    <text evidence="5">The sequence shown here is derived from an EMBL/GenBank/DDBJ whole genome shotgun (WGS) entry which is preliminary data.</text>
</comment>
<dbReference type="Gene3D" id="3.90.1750.10">
    <property type="entry name" value="Hect, E3 ligase catalytic domains"/>
    <property type="match status" value="1"/>
</dbReference>
<dbReference type="AlphaFoldDB" id="A0A835ZA55"/>
<keyword evidence="3" id="KW-0175">Coiled coil</keyword>
<proteinExistence type="predicted"/>
<comment type="caution">
    <text evidence="2">Lacks conserved residue(s) required for the propagation of feature annotation.</text>
</comment>
<accession>A0A835ZA55</accession>
<sequence length="962" mass="104203">MEMAVKKPLSKAARDAGLRPQAMAPLYQAAVPALFEAELARGREVAAYRAAAAGFKKAAAMQTTLRAQQPQPSAEVAVKAEAEAAAAARAEAAAATRAGADAARAEAEAAAAAVRAEAAAAARTEEAAAARTEAAAARADTAAARAEAAEAARAQAAAEAEAAAARAQAEAARAEVAAARAEADMLRGGLEDAARRCNRYRGEAEIARAEAAAALRGALDGAQRARDDAEASAAAARTAEAGRAAAEAARAAADAAAAAALLAQRDAEAVAEKARESFAEYRAKQEKRKAGYRALEEEREDNAKEVEKLRKQLREAEAQRAASDARRLRAKERLDALRRECEARSAPAQERLSALQRECDAQSARAKERLDALQRECDTQRRRREAAERDLASLRAKVEGAEARERQDAASQQARAGYLSLPFDQRWEVHTVHMDALLSSLEGKHINTCVVFKVTRGRVLHDVVKKALQLQMKQMRQRIAVEFVRAPTARGKKAWTEDGVDEGGLTKEMFGSRSLLSAAALPRPAGIFWDALQGTGEGAAAALNTGADTASAPVRWFKPNDDSEALLPLTDDEVAALSLDDARQCVRCAFLSGVAELRCVVAVLALQAEDVYKAFGIMLAKLVIEVAHVLRDGDSVKQSLVPSRLVPGWLWDVLLNREWVRKGPGGQVALQQWFRYVSVKIFLQQRCLCDRHCSRAVGAKRTPHNSAADKLSKDDNCVCTYACAQDVYDDLRATSGTGEVLLRVTQDDAGMRYIAANNVRASWVDDCSCSSDTDSELLSWDAIPAFVRTLFYKRFIKTRARVLGWITDGFRWEQTNLVTLQTFTRRELRDMFSGIENVSEEQLKQCLHFKDRDNLKWSSPNFKKTRQYLLQALESAEFRQKLLRWTTGLSAIAAANGSTPSVKITVRPGVSSDAGSALTIDGEYLPEASTCGSELRLPAYASLDALVAKMEQAMVQTTFESK</sequence>
<dbReference type="Gene3D" id="3.30.2410.10">
    <property type="entry name" value="Hect, E3 ligase catalytic domain"/>
    <property type="match status" value="1"/>
</dbReference>
<feature type="coiled-coil region" evidence="3">
    <location>
        <begin position="139"/>
        <end position="239"/>
    </location>
</feature>
<feature type="active site" description="Glycyl thioester intermediate" evidence="2">
    <location>
        <position position="931"/>
    </location>
</feature>
<feature type="domain" description="HECT" evidence="4">
    <location>
        <begin position="786"/>
        <end position="962"/>
    </location>
</feature>
<dbReference type="PROSITE" id="PS50237">
    <property type="entry name" value="HECT"/>
    <property type="match status" value="2"/>
</dbReference>
<feature type="coiled-coil region" evidence="3">
    <location>
        <begin position="292"/>
        <end position="404"/>
    </location>
</feature>
<protein>
    <recommendedName>
        <fullName evidence="4">HECT domain-containing protein</fullName>
    </recommendedName>
</protein>
<reference evidence="5" key="1">
    <citation type="submission" date="2021-02" db="EMBL/GenBank/DDBJ databases">
        <title>First Annotated Genome of the Yellow-green Alga Tribonema minus.</title>
        <authorList>
            <person name="Mahan K.M."/>
        </authorList>
    </citation>
    <scope>NUCLEOTIDE SEQUENCE</scope>
    <source>
        <strain evidence="5">UTEX B ZZ1240</strain>
    </source>
</reference>
<evidence type="ECO:0000259" key="4">
    <source>
        <dbReference type="PROSITE" id="PS50237"/>
    </source>
</evidence>
<dbReference type="SUPFAM" id="SSF56204">
    <property type="entry name" value="Hect, E3 ligase catalytic domain"/>
    <property type="match status" value="1"/>
</dbReference>
<keyword evidence="1 2" id="KW-0833">Ubl conjugation pathway</keyword>
<dbReference type="InterPro" id="IPR035983">
    <property type="entry name" value="Hect_E3_ubiquitin_ligase"/>
</dbReference>
<keyword evidence="6" id="KW-1185">Reference proteome</keyword>
<dbReference type="EMBL" id="JAFCMP010000141">
    <property type="protein sequence ID" value="KAG5185148.1"/>
    <property type="molecule type" value="Genomic_DNA"/>
</dbReference>